<evidence type="ECO:0000256" key="4">
    <source>
        <dbReference type="ARBA" id="ARBA00022723"/>
    </source>
</evidence>
<evidence type="ECO:0000256" key="1">
    <source>
        <dbReference type="ARBA" id="ARBA00004173"/>
    </source>
</evidence>
<proteinExistence type="inferred from homology"/>
<dbReference type="Proteomes" id="UP000694866">
    <property type="component" value="Unplaced"/>
</dbReference>
<dbReference type="InterPro" id="IPR024077">
    <property type="entry name" value="Neurolysin/TOP_dom2"/>
</dbReference>
<sequence>MKMLRVLRGNVRSIGRRERNVTTWSPLAKVFNAGITEDVRMSEKNVGLFGTPELQSADGFNDLKNQAAADSTRLINEATSPHRSRKMVQIFDDLSDSLCRVADLAEFVRIAHPEACFSEAAEDACVEVSGIVEKLNTHRGLYNALLQVVESGDIQCTTEIDNHVSKLFLFDFEQCGIHLPENLRREVVALNAHILQVGQRFMTGAVTPRAVQGNVLPEHIRHYFRKDDGQILIHGLYTDSANSLAREAAYKIFLYPDDHQEHLLKELLNARHRLATICGFSTYAHRAIKGSTVETPEVVCNFLGIMSEELRDRAQEDFDVMREMKRKESSGQDLMPWDTTYFSTKAKKGWFNICSSEFTPYFSLGACMDGLNILTQSLYGIRLESQPLETGETWSPNIHKLAVVSEEEGILGFIYCDFYEREGKPHQDCHFTIRGGRQLPDGSYQNPVVVLMLSLPSPRWSNPCLLSPASVDNLFHEMGHALHSMLGRTQYQHVTGTRCSADFAEVPSVLMEYFASDPRVVKMFAKHYQTQETMPQSMLDKLCASKNVFAASDLQVQVFYSMLDQVYHSKPLATSSTEILARIQRQYYGLPYVDNTAWQLRFSHLVGYGAKYYSYLISRAVASWIWQTYFQADPLSRSAGEKYRRECLGHGGGKPPSKVVSDFLNKEASAENFAKSLIAEIDVKDKLVKSIKN</sequence>
<reference evidence="13" key="1">
    <citation type="submission" date="2025-08" db="UniProtKB">
        <authorList>
            <consortium name="RefSeq"/>
        </authorList>
    </citation>
    <scope>IDENTIFICATION</scope>
    <source>
        <strain evidence="13">USDA-PBARC FA_bdor</strain>
        <tissue evidence="13">Whole organism</tissue>
    </source>
</reference>
<dbReference type="GO" id="GO:0006518">
    <property type="term" value="P:peptide metabolic process"/>
    <property type="evidence" value="ECO:0007669"/>
    <property type="project" value="TreeGrafter"/>
</dbReference>
<dbReference type="Gene3D" id="3.40.390.10">
    <property type="entry name" value="Collagenase (Catalytic Domain)"/>
    <property type="match status" value="1"/>
</dbReference>
<keyword evidence="3 10" id="KW-0645">Protease</keyword>
<dbReference type="InterPro" id="IPR024079">
    <property type="entry name" value="MetalloPept_cat_dom_sf"/>
</dbReference>
<dbReference type="PANTHER" id="PTHR11804">
    <property type="entry name" value="PROTEASE M3 THIMET OLIGOPEPTIDASE-RELATED"/>
    <property type="match status" value="1"/>
</dbReference>
<comment type="similarity">
    <text evidence="2 10">Belongs to the peptidase M3 family.</text>
</comment>
<dbReference type="Gene3D" id="1.10.1370.10">
    <property type="entry name" value="Neurolysin, domain 3"/>
    <property type="match status" value="1"/>
</dbReference>
<dbReference type="InterPro" id="IPR033851">
    <property type="entry name" value="M3A_MIP"/>
</dbReference>
<keyword evidence="9" id="KW-0496">Mitochondrion</keyword>
<dbReference type="InterPro" id="IPR001567">
    <property type="entry name" value="Pept_M3A_M3B_dom"/>
</dbReference>
<dbReference type="AlphaFoldDB" id="A0A9R1TKR5"/>
<evidence type="ECO:0000313" key="12">
    <source>
        <dbReference type="Proteomes" id="UP000694866"/>
    </source>
</evidence>
<evidence type="ECO:0000256" key="3">
    <source>
        <dbReference type="ARBA" id="ARBA00022670"/>
    </source>
</evidence>
<keyword evidence="4 10" id="KW-0479">Metal-binding</keyword>
<evidence type="ECO:0000256" key="9">
    <source>
        <dbReference type="ARBA" id="ARBA00023128"/>
    </source>
</evidence>
<dbReference type="GeneID" id="105271480"/>
<dbReference type="PANTHER" id="PTHR11804:SF79">
    <property type="entry name" value="MITOCHONDRIAL INTERMEDIATE PEPTIDASE"/>
    <property type="match status" value="1"/>
</dbReference>
<evidence type="ECO:0000259" key="11">
    <source>
        <dbReference type="Pfam" id="PF01432"/>
    </source>
</evidence>
<comment type="subcellular location">
    <subcellularLocation>
        <location evidence="1">Mitochondrion</location>
    </subcellularLocation>
</comment>
<keyword evidence="12" id="KW-1185">Reference proteome</keyword>
<dbReference type="SUPFAM" id="SSF55486">
    <property type="entry name" value="Metalloproteases ('zincins'), catalytic domain"/>
    <property type="match status" value="1"/>
</dbReference>
<evidence type="ECO:0000256" key="6">
    <source>
        <dbReference type="ARBA" id="ARBA00022833"/>
    </source>
</evidence>
<evidence type="ECO:0000256" key="2">
    <source>
        <dbReference type="ARBA" id="ARBA00006040"/>
    </source>
</evidence>
<organism evidence="12 13">
    <name type="scientific">Fopius arisanus</name>
    <dbReference type="NCBI Taxonomy" id="64838"/>
    <lineage>
        <taxon>Eukaryota</taxon>
        <taxon>Metazoa</taxon>
        <taxon>Ecdysozoa</taxon>
        <taxon>Arthropoda</taxon>
        <taxon>Hexapoda</taxon>
        <taxon>Insecta</taxon>
        <taxon>Pterygota</taxon>
        <taxon>Neoptera</taxon>
        <taxon>Endopterygota</taxon>
        <taxon>Hymenoptera</taxon>
        <taxon>Apocrita</taxon>
        <taxon>Ichneumonoidea</taxon>
        <taxon>Braconidae</taxon>
        <taxon>Opiinae</taxon>
        <taxon>Fopius</taxon>
    </lineage>
</organism>
<dbReference type="Pfam" id="PF01432">
    <property type="entry name" value="Peptidase_M3"/>
    <property type="match status" value="1"/>
</dbReference>
<dbReference type="GO" id="GO:0005739">
    <property type="term" value="C:mitochondrion"/>
    <property type="evidence" value="ECO:0007669"/>
    <property type="project" value="UniProtKB-SubCell"/>
</dbReference>
<dbReference type="FunFam" id="3.40.390.10:FF:000013">
    <property type="entry name" value="Mitochondrial intermediate peptidase"/>
    <property type="match status" value="1"/>
</dbReference>
<dbReference type="InterPro" id="IPR045090">
    <property type="entry name" value="Pept_M3A_M3B"/>
</dbReference>
<dbReference type="GO" id="GO:0006627">
    <property type="term" value="P:protein processing involved in protein targeting to mitochondrion"/>
    <property type="evidence" value="ECO:0007669"/>
    <property type="project" value="TreeGrafter"/>
</dbReference>
<keyword evidence="8 10" id="KW-0482">Metalloprotease</keyword>
<keyword evidence="7" id="KW-0809">Transit peptide</keyword>
<comment type="cofactor">
    <cofactor evidence="10">
        <name>Zn(2+)</name>
        <dbReference type="ChEBI" id="CHEBI:29105"/>
    </cofactor>
    <text evidence="10">Binds 1 zinc ion.</text>
</comment>
<dbReference type="RefSeq" id="XP_011311357.1">
    <property type="nucleotide sequence ID" value="XM_011313055.1"/>
</dbReference>
<keyword evidence="6 10" id="KW-0862">Zinc</keyword>
<dbReference type="GO" id="GO:0004222">
    <property type="term" value="F:metalloendopeptidase activity"/>
    <property type="evidence" value="ECO:0007669"/>
    <property type="project" value="InterPro"/>
</dbReference>
<name>A0A9R1TKR5_9HYME</name>
<evidence type="ECO:0000256" key="8">
    <source>
        <dbReference type="ARBA" id="ARBA00023049"/>
    </source>
</evidence>
<evidence type="ECO:0000256" key="7">
    <source>
        <dbReference type="ARBA" id="ARBA00022946"/>
    </source>
</evidence>
<dbReference type="OrthoDB" id="17530at2759"/>
<dbReference type="CDD" id="cd06457">
    <property type="entry name" value="M3A_MIP"/>
    <property type="match status" value="1"/>
</dbReference>
<keyword evidence="5 10" id="KW-0378">Hydrolase</keyword>
<gene>
    <name evidence="13" type="primary">LOC105271480</name>
</gene>
<accession>A0A9R1TKR5</accession>
<evidence type="ECO:0000256" key="5">
    <source>
        <dbReference type="ARBA" id="ARBA00022801"/>
    </source>
</evidence>
<protein>
    <submittedName>
        <fullName evidence="13">Mitochondrial intermediate peptidase</fullName>
    </submittedName>
</protein>
<evidence type="ECO:0000256" key="10">
    <source>
        <dbReference type="RuleBase" id="RU003435"/>
    </source>
</evidence>
<dbReference type="KEGG" id="fas:105271480"/>
<dbReference type="GO" id="GO:0046872">
    <property type="term" value="F:metal ion binding"/>
    <property type="evidence" value="ECO:0007669"/>
    <property type="project" value="UniProtKB-UniRule"/>
</dbReference>
<feature type="domain" description="Peptidase M3A/M3B catalytic" evidence="11">
    <location>
        <begin position="237"/>
        <end position="676"/>
    </location>
</feature>
<evidence type="ECO:0000313" key="13">
    <source>
        <dbReference type="RefSeq" id="XP_011311357.1"/>
    </source>
</evidence>